<dbReference type="GeneTree" id="ENSGT01050000244955"/>
<dbReference type="PANTHER" id="PTHR10822:SF19">
    <property type="entry name" value="GLYPICAN-5"/>
    <property type="match status" value="1"/>
</dbReference>
<keyword evidence="4 12" id="KW-0336">GPI-anchor</keyword>
<evidence type="ECO:0000256" key="3">
    <source>
        <dbReference type="ARBA" id="ARBA00022475"/>
    </source>
</evidence>
<dbReference type="GO" id="GO:0005886">
    <property type="term" value="C:plasma membrane"/>
    <property type="evidence" value="ECO:0007669"/>
    <property type="project" value="UniProtKB-SubCell"/>
</dbReference>
<evidence type="ECO:0000256" key="12">
    <source>
        <dbReference type="RuleBase" id="RU003519"/>
    </source>
</evidence>
<dbReference type="GO" id="GO:0016477">
    <property type="term" value="P:cell migration"/>
    <property type="evidence" value="ECO:0000318"/>
    <property type="project" value="GO_Central"/>
</dbReference>
<evidence type="ECO:0000256" key="4">
    <source>
        <dbReference type="ARBA" id="ARBA00022622"/>
    </source>
</evidence>
<keyword evidence="10 12" id="KW-0449">Lipoprotein</keyword>
<dbReference type="AlphaFoldDB" id="H2MMT5"/>
<accession>H2MMT5</accession>
<comment type="function">
    <text evidence="12">Cell surface proteoglycan.</text>
</comment>
<reference evidence="13 14" key="1">
    <citation type="journal article" date="2007" name="Nature">
        <title>The medaka draft genome and insights into vertebrate genome evolution.</title>
        <authorList>
            <person name="Kasahara M."/>
            <person name="Naruse K."/>
            <person name="Sasaki S."/>
            <person name="Nakatani Y."/>
            <person name="Qu W."/>
            <person name="Ahsan B."/>
            <person name="Yamada T."/>
            <person name="Nagayasu Y."/>
            <person name="Doi K."/>
            <person name="Kasai Y."/>
            <person name="Jindo T."/>
            <person name="Kobayashi D."/>
            <person name="Shimada A."/>
            <person name="Toyoda A."/>
            <person name="Kuroki Y."/>
            <person name="Fujiyama A."/>
            <person name="Sasaki T."/>
            <person name="Shimizu A."/>
            <person name="Asakawa S."/>
            <person name="Shimizu N."/>
            <person name="Hashimoto S."/>
            <person name="Yang J."/>
            <person name="Lee Y."/>
            <person name="Matsushima K."/>
            <person name="Sugano S."/>
            <person name="Sakaizumi M."/>
            <person name="Narita T."/>
            <person name="Ohishi K."/>
            <person name="Haga S."/>
            <person name="Ohta F."/>
            <person name="Nomoto H."/>
            <person name="Nogata K."/>
            <person name="Morishita T."/>
            <person name="Endo T."/>
            <person name="Shin-I T."/>
            <person name="Takeda H."/>
            <person name="Morishita S."/>
            <person name="Kohara Y."/>
        </authorList>
    </citation>
    <scope>NUCLEOTIDE SEQUENCE [LARGE SCALE GENOMIC DNA]</scope>
    <source>
        <strain evidence="13 14">Hd-rR</strain>
    </source>
</reference>
<keyword evidence="9 12" id="KW-0357">Heparan sulfate</keyword>
<dbReference type="InterPro" id="IPR019803">
    <property type="entry name" value="Glypican_CS"/>
</dbReference>
<reference evidence="13" key="2">
    <citation type="submission" date="2025-08" db="UniProtKB">
        <authorList>
            <consortium name="Ensembl"/>
        </authorList>
    </citation>
    <scope>IDENTIFICATION</scope>
    <source>
        <strain evidence="13">Hd-rR</strain>
    </source>
</reference>
<evidence type="ECO:0000256" key="5">
    <source>
        <dbReference type="ARBA" id="ARBA00022729"/>
    </source>
</evidence>
<dbReference type="GO" id="GO:1905475">
    <property type="term" value="P:regulation of protein localization to membrane"/>
    <property type="evidence" value="ECO:0000318"/>
    <property type="project" value="GO_Central"/>
</dbReference>
<dbReference type="GO" id="GO:0090263">
    <property type="term" value="P:positive regulation of canonical Wnt signaling pathway"/>
    <property type="evidence" value="ECO:0000318"/>
    <property type="project" value="GO_Central"/>
</dbReference>
<evidence type="ECO:0000256" key="2">
    <source>
        <dbReference type="ARBA" id="ARBA00010260"/>
    </source>
</evidence>
<evidence type="ECO:0000256" key="8">
    <source>
        <dbReference type="ARBA" id="ARBA00023180"/>
    </source>
</evidence>
<evidence type="ECO:0000256" key="7">
    <source>
        <dbReference type="ARBA" id="ARBA00023136"/>
    </source>
</evidence>
<sequence>MSYFVFVCISLSHCCFSFALIADMFRSLLSFSQGHLSSLLEDTYSSLFHHAQPHVHQLFSSLSQYLSGANISVETTVHNFFNSIFPLVYEKLINPDMEGSLMEGSVISDCLRTTRKEVNPFGYHPALMAQELAGALGAGRQLSLALKEGLKAINATEDAGLTKDCEKNLVKMMYCSHCRGLTLFKPCMGYCLNVMRGCLASLSELDQPWRRYISLLEQLTLAVAGHHSLELALLGVRGHINEALLYARLHSPIITTMPVEFFLFLLQDKYGSFFNTLLLFRSVSKGSRTGYYWESLGHELSRHNKEKIGKSPIKVASLIGPWCKRLFQCLGWFSSSEYRLVGFILNRFPPELHVLRRPW</sequence>
<keyword evidence="5" id="KW-0732">Signal</keyword>
<protein>
    <submittedName>
        <fullName evidence="13">Glypican 5c</fullName>
    </submittedName>
</protein>
<dbReference type="Bgee" id="ENSORLG00000016002">
    <property type="expression patterns" value="Expressed in muscle tissue and 9 other cell types or tissues"/>
</dbReference>
<proteinExistence type="inferred from homology"/>
<dbReference type="PROSITE" id="PS01207">
    <property type="entry name" value="GLYPICAN"/>
    <property type="match status" value="1"/>
</dbReference>
<dbReference type="Proteomes" id="UP000001038">
    <property type="component" value="Chromosome 17"/>
</dbReference>
<comment type="subcellular location">
    <subcellularLocation>
        <location evidence="1 12">Cell membrane</location>
        <topology evidence="1 12">Lipid-anchor</topology>
        <topology evidence="1 12">GPI-anchor</topology>
    </subcellularLocation>
</comment>
<evidence type="ECO:0000256" key="9">
    <source>
        <dbReference type="ARBA" id="ARBA00023207"/>
    </source>
</evidence>
<keyword evidence="14" id="KW-1185">Reference proteome</keyword>
<organism evidence="13 14">
    <name type="scientific">Oryzias latipes</name>
    <name type="common">Japanese rice fish</name>
    <name type="synonym">Japanese killifish</name>
    <dbReference type="NCBI Taxonomy" id="8090"/>
    <lineage>
        <taxon>Eukaryota</taxon>
        <taxon>Metazoa</taxon>
        <taxon>Chordata</taxon>
        <taxon>Craniata</taxon>
        <taxon>Vertebrata</taxon>
        <taxon>Euteleostomi</taxon>
        <taxon>Actinopterygii</taxon>
        <taxon>Neopterygii</taxon>
        <taxon>Teleostei</taxon>
        <taxon>Neoteleostei</taxon>
        <taxon>Acanthomorphata</taxon>
        <taxon>Ovalentaria</taxon>
        <taxon>Atherinomorphae</taxon>
        <taxon>Beloniformes</taxon>
        <taxon>Adrianichthyidae</taxon>
        <taxon>Oryziinae</taxon>
        <taxon>Oryzias</taxon>
    </lineage>
</organism>
<evidence type="ECO:0000313" key="13">
    <source>
        <dbReference type="Ensembl" id="ENSORLP00000020031.2"/>
    </source>
</evidence>
<keyword evidence="8" id="KW-0325">Glycoprotein</keyword>
<dbReference type="Ensembl" id="ENSORLT00000020032.2">
    <property type="protein sequence ID" value="ENSORLP00000020031.2"/>
    <property type="gene ID" value="ENSORLG00000016002.2"/>
</dbReference>
<comment type="similarity">
    <text evidence="2 11">Belongs to the glypican family.</text>
</comment>
<dbReference type="InParanoid" id="H2MMT5"/>
<dbReference type="GO" id="GO:0098552">
    <property type="term" value="C:side of membrane"/>
    <property type="evidence" value="ECO:0007669"/>
    <property type="project" value="UniProtKB-KW"/>
</dbReference>
<dbReference type="PANTHER" id="PTHR10822">
    <property type="entry name" value="GLYPICAN"/>
    <property type="match status" value="1"/>
</dbReference>
<evidence type="ECO:0000256" key="10">
    <source>
        <dbReference type="ARBA" id="ARBA00023288"/>
    </source>
</evidence>
<keyword evidence="3" id="KW-1003">Cell membrane</keyword>
<dbReference type="STRING" id="8090.ENSORLP00000020031"/>
<reference evidence="13" key="3">
    <citation type="submission" date="2025-09" db="UniProtKB">
        <authorList>
            <consortium name="Ensembl"/>
        </authorList>
    </citation>
    <scope>IDENTIFICATION</scope>
    <source>
        <strain evidence="13">Hd-rR</strain>
    </source>
</reference>
<dbReference type="Pfam" id="PF01153">
    <property type="entry name" value="Glypican"/>
    <property type="match status" value="1"/>
</dbReference>
<dbReference type="GO" id="GO:0009986">
    <property type="term" value="C:cell surface"/>
    <property type="evidence" value="ECO:0000318"/>
    <property type="project" value="GO_Central"/>
</dbReference>
<evidence type="ECO:0000256" key="6">
    <source>
        <dbReference type="ARBA" id="ARBA00022974"/>
    </source>
</evidence>
<keyword evidence="6 12" id="KW-0654">Proteoglycan</keyword>
<evidence type="ECO:0000256" key="11">
    <source>
        <dbReference type="RuleBase" id="RU003518"/>
    </source>
</evidence>
<dbReference type="InterPro" id="IPR001863">
    <property type="entry name" value="Glypican"/>
</dbReference>
<evidence type="ECO:0000313" key="14">
    <source>
        <dbReference type="Proteomes" id="UP000001038"/>
    </source>
</evidence>
<keyword evidence="7 12" id="KW-0472">Membrane</keyword>
<evidence type="ECO:0000256" key="1">
    <source>
        <dbReference type="ARBA" id="ARBA00004609"/>
    </source>
</evidence>
<name>H2MMT5_ORYLA</name>